<dbReference type="AlphaFoldDB" id="A0AAE1D1K0"/>
<feature type="compositionally biased region" description="Basic residues" evidence="9">
    <location>
        <begin position="240"/>
        <end position="256"/>
    </location>
</feature>
<evidence type="ECO:0000256" key="7">
    <source>
        <dbReference type="PROSITE-ProRule" id="PRU00108"/>
    </source>
</evidence>
<comment type="caution">
    <text evidence="11">The sequence shown here is derived from an EMBL/GenBank/DDBJ whole genome shotgun (WGS) entry which is preliminary data.</text>
</comment>
<feature type="domain" description="Homeobox" evidence="10">
    <location>
        <begin position="301"/>
        <end position="361"/>
    </location>
</feature>
<feature type="compositionally biased region" description="Low complexity" evidence="9">
    <location>
        <begin position="361"/>
        <end position="415"/>
    </location>
</feature>
<evidence type="ECO:0000256" key="8">
    <source>
        <dbReference type="RuleBase" id="RU000682"/>
    </source>
</evidence>
<dbReference type="SMART" id="SM00389">
    <property type="entry name" value="HOX"/>
    <property type="match status" value="1"/>
</dbReference>
<comment type="subcellular location">
    <subcellularLocation>
        <location evidence="1 7 8">Nucleus</location>
    </subcellularLocation>
</comment>
<keyword evidence="12" id="KW-1185">Reference proteome</keyword>
<dbReference type="Gene3D" id="1.10.10.60">
    <property type="entry name" value="Homeodomain-like"/>
    <property type="match status" value="1"/>
</dbReference>
<feature type="compositionally biased region" description="Pro residues" evidence="9">
    <location>
        <begin position="428"/>
        <end position="446"/>
    </location>
</feature>
<dbReference type="SUPFAM" id="SSF46689">
    <property type="entry name" value="Homeodomain-like"/>
    <property type="match status" value="1"/>
</dbReference>
<evidence type="ECO:0000256" key="3">
    <source>
        <dbReference type="ARBA" id="ARBA00022902"/>
    </source>
</evidence>
<feature type="region of interest" description="Disordered" evidence="9">
    <location>
        <begin position="360"/>
        <end position="474"/>
    </location>
</feature>
<keyword evidence="2" id="KW-0217">Developmental protein</keyword>
<dbReference type="GO" id="GO:0005634">
    <property type="term" value="C:nucleus"/>
    <property type="evidence" value="ECO:0007669"/>
    <property type="project" value="UniProtKB-SubCell"/>
</dbReference>
<keyword evidence="3" id="KW-0524">Neurogenesis</keyword>
<dbReference type="InterPro" id="IPR001356">
    <property type="entry name" value="HD"/>
</dbReference>
<dbReference type="Proteomes" id="UP001283361">
    <property type="component" value="Unassembled WGS sequence"/>
</dbReference>
<evidence type="ECO:0000256" key="4">
    <source>
        <dbReference type="ARBA" id="ARBA00023125"/>
    </source>
</evidence>
<evidence type="ECO:0000256" key="2">
    <source>
        <dbReference type="ARBA" id="ARBA00022473"/>
    </source>
</evidence>
<sequence length="595" mass="64817">MFTISEHPNMLLTTSLVSIQRKHFIPIWKSRESCEVGSNLEERSGGLRTMSDSQATRVTTRSSFSRRVSEIVVLQQQVCTSHGHCTAFLREIPIISVLAETEGHPSPPHRAFMTKFYGCSGCGESQTDCVCKRSPPRLSLDWQSEAYASQGDPRPHAIFQPHVQHTQVAQQGLDQGHHTSLDQVHSLSQVHGVHHSLGGGVGGAGHAQQHLSEVNSLSPGSAHEAARNMASMAYPPSSHSHAHVHGHNHALGHAHSPKPSPYSVNGLSLSTPNVDLLHPAMGYQNDMFSATWAAEHDSNPRKQRRERTTFTRSQLDILENLFSKTRYPDIFMREEVALKINLPESRVQVWFKNRRAKCRQQAKAADQKKTSNSSSSINNNNSSTANSNTTTTLSSSNNTSNSNSSSNAHNGSGTNATPPLPKKELKSSPPPASVSPVDYKPPPPVSSPLLHHHPGSGLPAVSQRRDASDVWNPANPMFQPMPDLSSCMQRSHYGLTNGGAVNQSSQAAQYVASQQNYNSYHHHHHYGGGGMDSPYSLPNMQLPGVMSGSHQMGGVPAQHGYQMAGYGALPSANTLPRPNTQPGDCGEYKDYVRLF</sequence>
<protein>
    <recommendedName>
        <fullName evidence="10">Homeobox domain-containing protein</fullName>
    </recommendedName>
</protein>
<evidence type="ECO:0000313" key="12">
    <source>
        <dbReference type="Proteomes" id="UP001283361"/>
    </source>
</evidence>
<evidence type="ECO:0000256" key="9">
    <source>
        <dbReference type="SAM" id="MobiDB-lite"/>
    </source>
</evidence>
<name>A0AAE1D1K0_9GAST</name>
<dbReference type="InterPro" id="IPR009057">
    <property type="entry name" value="Homeodomain-like_sf"/>
</dbReference>
<dbReference type="EMBL" id="JAWDGP010005812">
    <property type="protein sequence ID" value="KAK3751588.1"/>
    <property type="molecule type" value="Genomic_DNA"/>
</dbReference>
<dbReference type="GO" id="GO:0007399">
    <property type="term" value="P:nervous system development"/>
    <property type="evidence" value="ECO:0007669"/>
    <property type="project" value="UniProtKB-KW"/>
</dbReference>
<dbReference type="PANTHER" id="PTHR45793:SF5">
    <property type="entry name" value="HOMEOTIC PROTEIN OCELLILESS"/>
    <property type="match status" value="1"/>
</dbReference>
<evidence type="ECO:0000313" key="11">
    <source>
        <dbReference type="EMBL" id="KAK3751588.1"/>
    </source>
</evidence>
<evidence type="ECO:0000259" key="10">
    <source>
        <dbReference type="PROSITE" id="PS50071"/>
    </source>
</evidence>
<dbReference type="InterPro" id="IPR017970">
    <property type="entry name" value="Homeobox_CS"/>
</dbReference>
<dbReference type="CDD" id="cd00086">
    <property type="entry name" value="homeodomain"/>
    <property type="match status" value="1"/>
</dbReference>
<dbReference type="PROSITE" id="PS50071">
    <property type="entry name" value="HOMEOBOX_2"/>
    <property type="match status" value="1"/>
</dbReference>
<keyword evidence="5 7" id="KW-0371">Homeobox</keyword>
<dbReference type="GO" id="GO:0000981">
    <property type="term" value="F:DNA-binding transcription factor activity, RNA polymerase II-specific"/>
    <property type="evidence" value="ECO:0007669"/>
    <property type="project" value="InterPro"/>
</dbReference>
<keyword evidence="6 7" id="KW-0539">Nucleus</keyword>
<proteinExistence type="predicted"/>
<dbReference type="GO" id="GO:0045944">
    <property type="term" value="P:positive regulation of transcription by RNA polymerase II"/>
    <property type="evidence" value="ECO:0007669"/>
    <property type="project" value="UniProtKB-ARBA"/>
</dbReference>
<dbReference type="GO" id="GO:0000978">
    <property type="term" value="F:RNA polymerase II cis-regulatory region sequence-specific DNA binding"/>
    <property type="evidence" value="ECO:0007669"/>
    <property type="project" value="TreeGrafter"/>
</dbReference>
<keyword evidence="4 7" id="KW-0238">DNA-binding</keyword>
<dbReference type="PANTHER" id="PTHR45793">
    <property type="entry name" value="HOMEOBOX PROTEIN"/>
    <property type="match status" value="1"/>
</dbReference>
<evidence type="ECO:0000256" key="1">
    <source>
        <dbReference type="ARBA" id="ARBA00004123"/>
    </source>
</evidence>
<organism evidence="11 12">
    <name type="scientific">Elysia crispata</name>
    <name type="common">lettuce slug</name>
    <dbReference type="NCBI Taxonomy" id="231223"/>
    <lineage>
        <taxon>Eukaryota</taxon>
        <taxon>Metazoa</taxon>
        <taxon>Spiralia</taxon>
        <taxon>Lophotrochozoa</taxon>
        <taxon>Mollusca</taxon>
        <taxon>Gastropoda</taxon>
        <taxon>Heterobranchia</taxon>
        <taxon>Euthyneura</taxon>
        <taxon>Panpulmonata</taxon>
        <taxon>Sacoglossa</taxon>
        <taxon>Placobranchoidea</taxon>
        <taxon>Plakobranchidae</taxon>
        <taxon>Elysia</taxon>
    </lineage>
</organism>
<feature type="DNA-binding region" description="Homeobox" evidence="7">
    <location>
        <begin position="303"/>
        <end position="362"/>
    </location>
</feature>
<accession>A0AAE1D1K0</accession>
<reference evidence="11" key="1">
    <citation type="journal article" date="2023" name="G3 (Bethesda)">
        <title>A reference genome for the long-term kleptoplast-retaining sea slug Elysia crispata morphotype clarki.</title>
        <authorList>
            <person name="Eastman K.E."/>
            <person name="Pendleton A.L."/>
            <person name="Shaikh M.A."/>
            <person name="Suttiyut T."/>
            <person name="Ogas R."/>
            <person name="Tomko P."/>
            <person name="Gavelis G."/>
            <person name="Widhalm J.R."/>
            <person name="Wisecaver J.H."/>
        </authorList>
    </citation>
    <scope>NUCLEOTIDE SEQUENCE</scope>
    <source>
        <strain evidence="11">ECLA1</strain>
    </source>
</reference>
<dbReference type="FunFam" id="1.10.10.60:FF:000068">
    <property type="entry name" value="Orthodenticle homeobox 1"/>
    <property type="match status" value="1"/>
</dbReference>
<dbReference type="Pfam" id="PF00046">
    <property type="entry name" value="Homeodomain"/>
    <property type="match status" value="1"/>
</dbReference>
<evidence type="ECO:0000256" key="5">
    <source>
        <dbReference type="ARBA" id="ARBA00023155"/>
    </source>
</evidence>
<gene>
    <name evidence="11" type="ORF">RRG08_012650</name>
</gene>
<feature type="region of interest" description="Disordered" evidence="9">
    <location>
        <begin position="233"/>
        <end position="266"/>
    </location>
</feature>
<dbReference type="PROSITE" id="PS00027">
    <property type="entry name" value="HOMEOBOX_1"/>
    <property type="match status" value="1"/>
</dbReference>
<evidence type="ECO:0000256" key="6">
    <source>
        <dbReference type="ARBA" id="ARBA00023242"/>
    </source>
</evidence>